<dbReference type="EMBL" id="JARKNE010000043">
    <property type="protein sequence ID" value="KAK5769876.1"/>
    <property type="molecule type" value="Genomic_DNA"/>
</dbReference>
<organism evidence="1 2">
    <name type="scientific">Gossypium arboreum</name>
    <name type="common">Tree cotton</name>
    <name type="synonym">Gossypium nanking</name>
    <dbReference type="NCBI Taxonomy" id="29729"/>
    <lineage>
        <taxon>Eukaryota</taxon>
        <taxon>Viridiplantae</taxon>
        <taxon>Streptophyta</taxon>
        <taxon>Embryophyta</taxon>
        <taxon>Tracheophyta</taxon>
        <taxon>Spermatophyta</taxon>
        <taxon>Magnoliopsida</taxon>
        <taxon>eudicotyledons</taxon>
        <taxon>Gunneridae</taxon>
        <taxon>Pentapetalae</taxon>
        <taxon>rosids</taxon>
        <taxon>malvids</taxon>
        <taxon>Malvales</taxon>
        <taxon>Malvaceae</taxon>
        <taxon>Malvoideae</taxon>
        <taxon>Gossypium</taxon>
    </lineage>
</organism>
<evidence type="ECO:0000313" key="2">
    <source>
        <dbReference type="Proteomes" id="UP001358586"/>
    </source>
</evidence>
<protein>
    <submittedName>
        <fullName evidence="1">Uncharacterized protein</fullName>
    </submittedName>
</protein>
<comment type="caution">
    <text evidence="1">The sequence shown here is derived from an EMBL/GenBank/DDBJ whole genome shotgun (WGS) entry which is preliminary data.</text>
</comment>
<name>A0ABR0M9D8_GOSAR</name>
<keyword evidence="2" id="KW-1185">Reference proteome</keyword>
<reference evidence="1 2" key="1">
    <citation type="submission" date="2023-03" db="EMBL/GenBank/DDBJ databases">
        <title>WGS of Gossypium arboreum.</title>
        <authorList>
            <person name="Yu D."/>
        </authorList>
    </citation>
    <scope>NUCLEOTIDE SEQUENCE [LARGE SCALE GENOMIC DNA]</scope>
    <source>
        <tissue evidence="1">Leaf</tissue>
    </source>
</reference>
<dbReference type="Proteomes" id="UP001358586">
    <property type="component" value="Unassembled WGS sequence"/>
</dbReference>
<evidence type="ECO:0000313" key="1">
    <source>
        <dbReference type="EMBL" id="KAK5769876.1"/>
    </source>
</evidence>
<accession>A0ABR0M9D8</accession>
<proteinExistence type="predicted"/>
<gene>
    <name evidence="1" type="ORF">PVK06_049916</name>
</gene>
<sequence length="77" mass="8596">MAKGWSTIRAFFKRGGGRTILTGAMDPNYGGIFHCSTCAIDRLRSRPRSNGSHFGYVREKRSLPHSLFRFCQSLGTA</sequence>